<dbReference type="EMBL" id="OGUU01000012">
    <property type="protein sequence ID" value="SPC18602.1"/>
    <property type="molecule type" value="Genomic_DNA"/>
</dbReference>
<reference evidence="1" key="1">
    <citation type="submission" date="2018-01" db="EMBL/GenBank/DDBJ databases">
        <authorList>
            <person name="Clerissi C."/>
        </authorList>
    </citation>
    <scope>NUCLEOTIDE SEQUENCE [LARGE SCALE GENOMIC DNA]</scope>
    <source>
        <strain evidence="1">Cupriavidus taiwanensis STM 6021</strain>
    </source>
</reference>
<organism evidence="1">
    <name type="scientific">Cupriavidus taiwanensis</name>
    <dbReference type="NCBI Taxonomy" id="164546"/>
    <lineage>
        <taxon>Bacteria</taxon>
        <taxon>Pseudomonadati</taxon>
        <taxon>Pseudomonadota</taxon>
        <taxon>Betaproteobacteria</taxon>
        <taxon>Burkholderiales</taxon>
        <taxon>Burkholderiaceae</taxon>
        <taxon>Cupriavidus</taxon>
    </lineage>
</organism>
<name>A0A7Z7NN35_9BURK</name>
<gene>
    <name evidence="1" type="ORF">CBM2594_A80041</name>
</gene>
<accession>A0A7Z7NN35</accession>
<sequence length="26" mass="3124">MDYPRLPSRFFKPPVLAREIVHGQLR</sequence>
<proteinExistence type="predicted"/>
<dbReference type="Proteomes" id="UP000257139">
    <property type="component" value="Chromosome CBM2594_a"/>
</dbReference>
<evidence type="ECO:0000313" key="1">
    <source>
        <dbReference type="EMBL" id="SPC18602.1"/>
    </source>
</evidence>
<protein>
    <submittedName>
        <fullName evidence="1">Uncharacterized protein</fullName>
    </submittedName>
</protein>
<comment type="caution">
    <text evidence="1">The sequence shown here is derived from an EMBL/GenBank/DDBJ whole genome shotgun (WGS) entry which is preliminary data.</text>
</comment>
<dbReference type="AlphaFoldDB" id="A0A7Z7NN35"/>